<sequence>HDFDNERHASPSSKKQCTISGKQNEDDAADNNATELKDFIETRRIVLATEEVLTATTGTPNSPNAQN</sequence>
<dbReference type="EMBL" id="CAJOBA010018118">
    <property type="protein sequence ID" value="CAF3898464.1"/>
    <property type="molecule type" value="Genomic_DNA"/>
</dbReference>
<dbReference type="EMBL" id="CAJNOK010010645">
    <property type="protein sequence ID" value="CAF1121129.1"/>
    <property type="molecule type" value="Genomic_DNA"/>
</dbReference>
<evidence type="ECO:0000313" key="2">
    <source>
        <dbReference type="EMBL" id="CAF1121129.1"/>
    </source>
</evidence>
<accession>A0A8S2E369</accession>
<evidence type="ECO:0000313" key="3">
    <source>
        <dbReference type="EMBL" id="CAF3898464.1"/>
    </source>
</evidence>
<evidence type="ECO:0000256" key="1">
    <source>
        <dbReference type="SAM" id="MobiDB-lite"/>
    </source>
</evidence>
<feature type="compositionally biased region" description="Polar residues" evidence="1">
    <location>
        <begin position="10"/>
        <end position="22"/>
    </location>
</feature>
<comment type="caution">
    <text evidence="2">The sequence shown here is derived from an EMBL/GenBank/DDBJ whole genome shotgun (WGS) entry which is preliminary data.</text>
</comment>
<dbReference type="Proteomes" id="UP000682733">
    <property type="component" value="Unassembled WGS sequence"/>
</dbReference>
<dbReference type="AlphaFoldDB" id="A0A8S2E369"/>
<organism evidence="2 4">
    <name type="scientific">Didymodactylos carnosus</name>
    <dbReference type="NCBI Taxonomy" id="1234261"/>
    <lineage>
        <taxon>Eukaryota</taxon>
        <taxon>Metazoa</taxon>
        <taxon>Spiralia</taxon>
        <taxon>Gnathifera</taxon>
        <taxon>Rotifera</taxon>
        <taxon>Eurotatoria</taxon>
        <taxon>Bdelloidea</taxon>
        <taxon>Philodinida</taxon>
        <taxon>Philodinidae</taxon>
        <taxon>Didymodactylos</taxon>
    </lineage>
</organism>
<dbReference type="Proteomes" id="UP000677228">
    <property type="component" value="Unassembled WGS sequence"/>
</dbReference>
<feature type="region of interest" description="Disordered" evidence="1">
    <location>
        <begin position="1"/>
        <end position="35"/>
    </location>
</feature>
<gene>
    <name evidence="2" type="ORF">OVA965_LOCUS20185</name>
    <name evidence="3" type="ORF">TMI583_LOCUS20594</name>
</gene>
<protein>
    <submittedName>
        <fullName evidence="2">Uncharacterized protein</fullName>
    </submittedName>
</protein>
<reference evidence="2" key="1">
    <citation type="submission" date="2021-02" db="EMBL/GenBank/DDBJ databases">
        <authorList>
            <person name="Nowell W R."/>
        </authorList>
    </citation>
    <scope>NUCLEOTIDE SEQUENCE</scope>
</reference>
<feature type="non-terminal residue" evidence="2">
    <location>
        <position position="1"/>
    </location>
</feature>
<name>A0A8S2E369_9BILA</name>
<evidence type="ECO:0000313" key="4">
    <source>
        <dbReference type="Proteomes" id="UP000677228"/>
    </source>
</evidence>
<proteinExistence type="predicted"/>